<dbReference type="STRING" id="137265.SAMN05421684_6378"/>
<gene>
    <name evidence="2" type="ORF">SAMN05421684_6378</name>
</gene>
<reference evidence="3" key="1">
    <citation type="submission" date="2016-10" db="EMBL/GenBank/DDBJ databases">
        <authorList>
            <person name="Varghese N."/>
            <person name="Submissions S."/>
        </authorList>
    </citation>
    <scope>NUCLEOTIDE SEQUENCE [LARGE SCALE GENOMIC DNA]</scope>
    <source>
        <strain evidence="3">DSM 44718</strain>
    </source>
</reference>
<evidence type="ECO:0000256" key="1">
    <source>
        <dbReference type="SAM" id="Phobius"/>
    </source>
</evidence>
<accession>A0A1H3TWN9</accession>
<keyword evidence="1" id="KW-0812">Transmembrane</keyword>
<dbReference type="Proteomes" id="UP000199632">
    <property type="component" value="Unassembled WGS sequence"/>
</dbReference>
<dbReference type="RefSeq" id="WP_090800249.1">
    <property type="nucleotide sequence ID" value="NZ_BOND01000024.1"/>
</dbReference>
<name>A0A1H3TWN9_9ACTN</name>
<keyword evidence="3" id="KW-1185">Reference proteome</keyword>
<feature type="transmembrane region" description="Helical" evidence="1">
    <location>
        <begin position="49"/>
        <end position="70"/>
    </location>
</feature>
<keyword evidence="1" id="KW-0472">Membrane</keyword>
<sequence length="108" mass="11622">MDIVVAASKELGLTASEIADRWNSAEANSRVAVARPQESRLEHFPVGDYMDSVLVVLGSVALGVAGNAVYDLIKRIVTPKAAAERLRYTEVVKPDGTRIVEITIADVD</sequence>
<protein>
    <submittedName>
        <fullName evidence="2">Uncharacterized protein</fullName>
    </submittedName>
</protein>
<evidence type="ECO:0000313" key="2">
    <source>
        <dbReference type="EMBL" id="SDZ53659.1"/>
    </source>
</evidence>
<organism evidence="2 3">
    <name type="scientific">Asanoa ishikariensis</name>
    <dbReference type="NCBI Taxonomy" id="137265"/>
    <lineage>
        <taxon>Bacteria</taxon>
        <taxon>Bacillati</taxon>
        <taxon>Actinomycetota</taxon>
        <taxon>Actinomycetes</taxon>
        <taxon>Micromonosporales</taxon>
        <taxon>Micromonosporaceae</taxon>
        <taxon>Asanoa</taxon>
    </lineage>
</organism>
<dbReference type="AlphaFoldDB" id="A0A1H3TWN9"/>
<keyword evidence="1" id="KW-1133">Transmembrane helix</keyword>
<evidence type="ECO:0000313" key="3">
    <source>
        <dbReference type="Proteomes" id="UP000199632"/>
    </source>
</evidence>
<dbReference type="EMBL" id="FNQB01000003">
    <property type="protein sequence ID" value="SDZ53659.1"/>
    <property type="molecule type" value="Genomic_DNA"/>
</dbReference>
<proteinExistence type="predicted"/>